<reference evidence="1" key="2">
    <citation type="journal article" date="2021" name="PeerJ">
        <title>Extensive microbial diversity within the chicken gut microbiome revealed by metagenomics and culture.</title>
        <authorList>
            <person name="Gilroy R."/>
            <person name="Ravi A."/>
            <person name="Getino M."/>
            <person name="Pursley I."/>
            <person name="Horton D.L."/>
            <person name="Alikhan N.F."/>
            <person name="Baker D."/>
            <person name="Gharbi K."/>
            <person name="Hall N."/>
            <person name="Watson M."/>
            <person name="Adriaenssens E.M."/>
            <person name="Foster-Nyarko E."/>
            <person name="Jarju S."/>
            <person name="Secka A."/>
            <person name="Antonio M."/>
            <person name="Oren A."/>
            <person name="Chaudhuri R.R."/>
            <person name="La Ragione R."/>
            <person name="Hildebrand F."/>
            <person name="Pallen M.J."/>
        </authorList>
    </citation>
    <scope>NUCLEOTIDE SEQUENCE</scope>
    <source>
        <strain evidence="1">G3-3990</strain>
    </source>
</reference>
<dbReference type="Proteomes" id="UP000823641">
    <property type="component" value="Unassembled WGS sequence"/>
</dbReference>
<evidence type="ECO:0000313" key="1">
    <source>
        <dbReference type="EMBL" id="MBO8459463.1"/>
    </source>
</evidence>
<dbReference type="SUPFAM" id="SSF158682">
    <property type="entry name" value="TerB-like"/>
    <property type="match status" value="1"/>
</dbReference>
<comment type="caution">
    <text evidence="1">The sequence shown here is derived from an EMBL/GenBank/DDBJ whole genome shotgun (WGS) entry which is preliminary data.</text>
</comment>
<evidence type="ECO:0000313" key="2">
    <source>
        <dbReference type="Proteomes" id="UP000823641"/>
    </source>
</evidence>
<organism evidence="1 2">
    <name type="scientific">Candidatus Gallipaludibacter merdavium</name>
    <dbReference type="NCBI Taxonomy" id="2840839"/>
    <lineage>
        <taxon>Bacteria</taxon>
        <taxon>Pseudomonadati</taxon>
        <taxon>Bacteroidota</taxon>
        <taxon>Bacteroidia</taxon>
        <taxon>Bacteroidales</taxon>
        <taxon>Candidatus Gallipaludibacter</taxon>
    </lineage>
</organism>
<accession>A0A9D9HT95</accession>
<dbReference type="AlphaFoldDB" id="A0A9D9HT95"/>
<dbReference type="Gene3D" id="1.10.3680.10">
    <property type="entry name" value="TerB-like"/>
    <property type="match status" value="1"/>
</dbReference>
<gene>
    <name evidence="1" type="ORF">IAA73_03915</name>
</gene>
<sequence>MNNFTTIEKYAIIKVLSHIMKADGIIHPKEEIYMDKTYSDFSITINDIEDISNIDDIQTKLIISGMTDENKILSKVLFVGMVEADGIIHPKETEIINRFFI</sequence>
<dbReference type="EMBL" id="JADIMG010000038">
    <property type="protein sequence ID" value="MBO8459463.1"/>
    <property type="molecule type" value="Genomic_DNA"/>
</dbReference>
<protein>
    <submittedName>
        <fullName evidence="1">TerB family tellurite resistance protein</fullName>
    </submittedName>
</protein>
<dbReference type="CDD" id="cd07177">
    <property type="entry name" value="terB_like"/>
    <property type="match status" value="1"/>
</dbReference>
<reference evidence="1" key="1">
    <citation type="submission" date="2020-10" db="EMBL/GenBank/DDBJ databases">
        <authorList>
            <person name="Gilroy R."/>
        </authorList>
    </citation>
    <scope>NUCLEOTIDE SEQUENCE</scope>
    <source>
        <strain evidence="1">G3-3990</strain>
    </source>
</reference>
<name>A0A9D9HT95_9BACT</name>
<proteinExistence type="predicted"/>
<dbReference type="InterPro" id="IPR029024">
    <property type="entry name" value="TerB-like"/>
</dbReference>